<sequence>MTQPLLDMQHVDISYGGKPVVQDLSLQMAPGEILGIVGESGSGKSTVLKAAMGLLENSGAVTRGDIYYKGQNVTDSRENELRKLRGPEMGMIFQNTGASMCPIRTIEDQLYESVLEHEKISRKEIKERALKLFETMRLTDGERILKSYPFELSGGMNQRVGIMMAMVPNPRLLLADEPTSALDVTVQAQVVKEMMKMRELYGTAIAIVTHNIGVVEYMADKVAVMYQGKLVEYGRKEDVIRHPREPYTRKLIGAVPRLDRG</sequence>
<dbReference type="Pfam" id="PF08352">
    <property type="entry name" value="oligo_HPY"/>
    <property type="match status" value="1"/>
</dbReference>
<name>A0A9D2ANM8_9FIRM</name>
<dbReference type="InterPro" id="IPR027417">
    <property type="entry name" value="P-loop_NTPase"/>
</dbReference>
<reference evidence="9" key="1">
    <citation type="journal article" date="2021" name="PeerJ">
        <title>Extensive microbial diversity within the chicken gut microbiome revealed by metagenomics and culture.</title>
        <authorList>
            <person name="Gilroy R."/>
            <person name="Ravi A."/>
            <person name="Getino M."/>
            <person name="Pursley I."/>
            <person name="Horton D.L."/>
            <person name="Alikhan N.F."/>
            <person name="Baker D."/>
            <person name="Gharbi K."/>
            <person name="Hall N."/>
            <person name="Watson M."/>
            <person name="Adriaenssens E.M."/>
            <person name="Foster-Nyarko E."/>
            <person name="Jarju S."/>
            <person name="Secka A."/>
            <person name="Antonio M."/>
            <person name="Oren A."/>
            <person name="Chaudhuri R.R."/>
            <person name="La Ragione R."/>
            <person name="Hildebrand F."/>
            <person name="Pallen M.J."/>
        </authorList>
    </citation>
    <scope>NUCLEOTIDE SEQUENCE</scope>
    <source>
        <strain evidence="9">ChiHjej12B11-1927</strain>
    </source>
</reference>
<dbReference type="InterPro" id="IPR050388">
    <property type="entry name" value="ABC_Ni/Peptide_Import"/>
</dbReference>
<dbReference type="EMBL" id="DXFG01000195">
    <property type="protein sequence ID" value="HIX38062.1"/>
    <property type="molecule type" value="Genomic_DNA"/>
</dbReference>
<gene>
    <name evidence="9" type="ORF">H9738_09390</name>
</gene>
<dbReference type="CDD" id="cd03257">
    <property type="entry name" value="ABC_NikE_OppD_transporters"/>
    <property type="match status" value="1"/>
</dbReference>
<accession>A0A9D2ANM8</accession>
<dbReference type="GO" id="GO:0005524">
    <property type="term" value="F:ATP binding"/>
    <property type="evidence" value="ECO:0007669"/>
    <property type="project" value="UniProtKB-KW"/>
</dbReference>
<dbReference type="GO" id="GO:0005886">
    <property type="term" value="C:plasma membrane"/>
    <property type="evidence" value="ECO:0007669"/>
    <property type="project" value="UniProtKB-SubCell"/>
</dbReference>
<evidence type="ECO:0000256" key="7">
    <source>
        <dbReference type="ARBA" id="ARBA00023136"/>
    </source>
</evidence>
<organism evidence="9 10">
    <name type="scientific">Candidatus Blautia pullistercoris</name>
    <dbReference type="NCBI Taxonomy" id="2838499"/>
    <lineage>
        <taxon>Bacteria</taxon>
        <taxon>Bacillati</taxon>
        <taxon>Bacillota</taxon>
        <taxon>Clostridia</taxon>
        <taxon>Lachnospirales</taxon>
        <taxon>Lachnospiraceae</taxon>
        <taxon>Blautia</taxon>
    </lineage>
</organism>
<dbReference type="InterPro" id="IPR003593">
    <property type="entry name" value="AAA+_ATPase"/>
</dbReference>
<dbReference type="Proteomes" id="UP000824230">
    <property type="component" value="Unassembled WGS sequence"/>
</dbReference>
<dbReference type="GO" id="GO:0016887">
    <property type="term" value="F:ATP hydrolysis activity"/>
    <property type="evidence" value="ECO:0007669"/>
    <property type="project" value="InterPro"/>
</dbReference>
<keyword evidence="3" id="KW-0813">Transport</keyword>
<evidence type="ECO:0000313" key="9">
    <source>
        <dbReference type="EMBL" id="HIX38062.1"/>
    </source>
</evidence>
<dbReference type="Pfam" id="PF00005">
    <property type="entry name" value="ABC_tran"/>
    <property type="match status" value="1"/>
</dbReference>
<dbReference type="Gene3D" id="3.40.50.300">
    <property type="entry name" value="P-loop containing nucleotide triphosphate hydrolases"/>
    <property type="match status" value="1"/>
</dbReference>
<proteinExistence type="inferred from homology"/>
<evidence type="ECO:0000256" key="2">
    <source>
        <dbReference type="ARBA" id="ARBA00005417"/>
    </source>
</evidence>
<evidence type="ECO:0000256" key="4">
    <source>
        <dbReference type="ARBA" id="ARBA00022475"/>
    </source>
</evidence>
<dbReference type="PROSITE" id="PS50893">
    <property type="entry name" value="ABC_TRANSPORTER_2"/>
    <property type="match status" value="1"/>
</dbReference>
<dbReference type="InterPro" id="IPR003439">
    <property type="entry name" value="ABC_transporter-like_ATP-bd"/>
</dbReference>
<keyword evidence="5" id="KW-0547">Nucleotide-binding</keyword>
<keyword evidence="4" id="KW-1003">Cell membrane</keyword>
<comment type="caution">
    <text evidence="9">The sequence shown here is derived from an EMBL/GenBank/DDBJ whole genome shotgun (WGS) entry which is preliminary data.</text>
</comment>
<feature type="domain" description="ABC transporter" evidence="8">
    <location>
        <begin position="6"/>
        <end position="252"/>
    </location>
</feature>
<reference evidence="9" key="2">
    <citation type="submission" date="2021-04" db="EMBL/GenBank/DDBJ databases">
        <authorList>
            <person name="Gilroy R."/>
        </authorList>
    </citation>
    <scope>NUCLEOTIDE SEQUENCE</scope>
    <source>
        <strain evidence="9">ChiHjej12B11-1927</strain>
    </source>
</reference>
<evidence type="ECO:0000256" key="1">
    <source>
        <dbReference type="ARBA" id="ARBA00004202"/>
    </source>
</evidence>
<comment type="subcellular location">
    <subcellularLocation>
        <location evidence="1">Cell membrane</location>
        <topology evidence="1">Peripheral membrane protein</topology>
    </subcellularLocation>
</comment>
<evidence type="ECO:0000256" key="3">
    <source>
        <dbReference type="ARBA" id="ARBA00022448"/>
    </source>
</evidence>
<evidence type="ECO:0000256" key="6">
    <source>
        <dbReference type="ARBA" id="ARBA00022840"/>
    </source>
</evidence>
<evidence type="ECO:0000256" key="5">
    <source>
        <dbReference type="ARBA" id="ARBA00022741"/>
    </source>
</evidence>
<dbReference type="InterPro" id="IPR013563">
    <property type="entry name" value="Oligopep_ABC_C"/>
</dbReference>
<dbReference type="PANTHER" id="PTHR43297">
    <property type="entry name" value="OLIGOPEPTIDE TRANSPORT ATP-BINDING PROTEIN APPD"/>
    <property type="match status" value="1"/>
</dbReference>
<dbReference type="SMART" id="SM00382">
    <property type="entry name" value="AAA"/>
    <property type="match status" value="1"/>
</dbReference>
<dbReference type="AlphaFoldDB" id="A0A9D2ANM8"/>
<dbReference type="SUPFAM" id="SSF52540">
    <property type="entry name" value="P-loop containing nucleoside triphosphate hydrolases"/>
    <property type="match status" value="1"/>
</dbReference>
<protein>
    <submittedName>
        <fullName evidence="9">ABC transporter ATP-binding protein</fullName>
    </submittedName>
</protein>
<dbReference type="GO" id="GO:0015833">
    <property type="term" value="P:peptide transport"/>
    <property type="evidence" value="ECO:0007669"/>
    <property type="project" value="InterPro"/>
</dbReference>
<dbReference type="PANTHER" id="PTHR43297:SF2">
    <property type="entry name" value="DIPEPTIDE TRANSPORT ATP-BINDING PROTEIN DPPD"/>
    <property type="match status" value="1"/>
</dbReference>
<evidence type="ECO:0000313" key="10">
    <source>
        <dbReference type="Proteomes" id="UP000824230"/>
    </source>
</evidence>
<evidence type="ECO:0000259" key="8">
    <source>
        <dbReference type="PROSITE" id="PS50893"/>
    </source>
</evidence>
<keyword evidence="7" id="KW-0472">Membrane</keyword>
<comment type="similarity">
    <text evidence="2">Belongs to the ABC transporter superfamily.</text>
</comment>
<keyword evidence="6 9" id="KW-0067">ATP-binding</keyword>